<name>A0A562U2D3_9SPHI</name>
<dbReference type="EMBL" id="VLLI01000007">
    <property type="protein sequence ID" value="TWI99466.1"/>
    <property type="molecule type" value="Genomic_DNA"/>
</dbReference>
<accession>A0A562U2D3</accession>
<evidence type="ECO:0000259" key="1">
    <source>
        <dbReference type="Pfam" id="PF12969"/>
    </source>
</evidence>
<keyword evidence="3" id="KW-1185">Reference proteome</keyword>
<dbReference type="Gene3D" id="2.60.40.3140">
    <property type="match status" value="1"/>
</dbReference>
<dbReference type="Pfam" id="PF12969">
    <property type="entry name" value="DUF3857"/>
    <property type="match status" value="1"/>
</dbReference>
<protein>
    <submittedName>
        <fullName evidence="2">Uncharacterized protein DUF3857</fullName>
    </submittedName>
</protein>
<dbReference type="Gene3D" id="2.60.120.1130">
    <property type="match status" value="1"/>
</dbReference>
<feature type="domain" description="DUF3857" evidence="1">
    <location>
        <begin position="66"/>
        <end position="186"/>
    </location>
</feature>
<sequence length="656" mass="75260">MAVLLCAVTSAVEAQTPKPKVPVAQPFGKVDQADLELKSCDFEKDANAEVLQETGDVYFGVDIMSITEEVHKRVKIFNTNGNNEADIKIDFYSGDHLEYITGIQAETINLTDGKVEITKLDKKLIYTKMLDKEYSEITFTMPNVKPGSIIEYKYNWNASSFTDMPDLYFQEKIPVRYCEYTTRIPDVFYFRPISNLSQALDKYVKNSEGKSLIEDGQTYPFTEEVETKGMSNVHSLPDEPYMSSFTDNVQSLRFQLVSIRPIGGFQKNYSDTWAKVGGHLSDDEDFGGQLKRKLNGEEAIIAKAKAFTSNNEKIAYIFNQVRDAMKWNGSDRWYTNDGTYRAWENKTGNSTEINIILYHLLKQSGVEAYPMVVSTREHGKVNPFYTSLAQFNRTVVYIPIDTANRYVLDATGKYNVYNETPQELLNSTGLYIDKSNNKYDIIHIQREAPVRLAVMVNAEIKANGKVEGSAQISNTSYNRMNVVEKYKKDGEKKYIDYLCKGDNNLKISSIKFDNMEIDTLPLTQNINFSLDLPATDENYIYLTPNIFTPIEANPFLSENRITDVDFVYRRSYSMNGLFKVPAGYKVDAKPQNISMTMPDKSFSFRRIVVEQDGQIMIRYNVAYNVPEYSKEFYPDFYQFFKKMTEMMNEQIVLKKS</sequence>
<dbReference type="Gene3D" id="3.10.620.30">
    <property type="match status" value="1"/>
</dbReference>
<organism evidence="2 3">
    <name type="scientific">Mucilaginibacter frigoritolerans</name>
    <dbReference type="NCBI Taxonomy" id="652788"/>
    <lineage>
        <taxon>Bacteria</taxon>
        <taxon>Pseudomonadati</taxon>
        <taxon>Bacteroidota</taxon>
        <taxon>Sphingobacteriia</taxon>
        <taxon>Sphingobacteriales</taxon>
        <taxon>Sphingobacteriaceae</taxon>
        <taxon>Mucilaginibacter</taxon>
    </lineage>
</organism>
<reference evidence="2 3" key="1">
    <citation type="submission" date="2019-07" db="EMBL/GenBank/DDBJ databases">
        <title>Genomic Encyclopedia of Archaeal and Bacterial Type Strains, Phase II (KMG-II): from individual species to whole genera.</title>
        <authorList>
            <person name="Goeker M."/>
        </authorList>
    </citation>
    <scope>NUCLEOTIDE SEQUENCE [LARGE SCALE GENOMIC DNA]</scope>
    <source>
        <strain evidence="2 3">ATCC BAA-1854</strain>
    </source>
</reference>
<proteinExistence type="predicted"/>
<dbReference type="AlphaFoldDB" id="A0A562U2D3"/>
<evidence type="ECO:0000313" key="3">
    <source>
        <dbReference type="Proteomes" id="UP000317010"/>
    </source>
</evidence>
<comment type="caution">
    <text evidence="2">The sequence shown here is derived from an EMBL/GenBank/DDBJ whole genome shotgun (WGS) entry which is preliminary data.</text>
</comment>
<evidence type="ECO:0000313" key="2">
    <source>
        <dbReference type="EMBL" id="TWI99466.1"/>
    </source>
</evidence>
<dbReference type="InterPro" id="IPR024618">
    <property type="entry name" value="DUF3857"/>
</dbReference>
<dbReference type="Proteomes" id="UP000317010">
    <property type="component" value="Unassembled WGS sequence"/>
</dbReference>
<gene>
    <name evidence="2" type="ORF">JN11_02783</name>
</gene>